<evidence type="ECO:0000313" key="2">
    <source>
        <dbReference type="Proteomes" id="UP000641386"/>
    </source>
</evidence>
<dbReference type="AlphaFoldDB" id="A0A918ZZ76"/>
<dbReference type="RefSeq" id="WP_189901947.1">
    <property type="nucleotide sequence ID" value="NZ_BNBC01000017.1"/>
</dbReference>
<protein>
    <submittedName>
        <fullName evidence="1">Uncharacterized protein</fullName>
    </submittedName>
</protein>
<proteinExistence type="predicted"/>
<accession>A0A918ZZ76</accession>
<dbReference type="EMBL" id="BNBC01000017">
    <property type="protein sequence ID" value="GHE79924.1"/>
    <property type="molecule type" value="Genomic_DNA"/>
</dbReference>
<dbReference type="Proteomes" id="UP000641386">
    <property type="component" value="Unassembled WGS sequence"/>
</dbReference>
<keyword evidence="2" id="KW-1185">Reference proteome</keyword>
<name>A0A918ZZ76_9ACTN</name>
<comment type="caution">
    <text evidence="1">The sequence shown here is derived from an EMBL/GenBank/DDBJ whole genome shotgun (WGS) entry which is preliminary data.</text>
</comment>
<gene>
    <name evidence="1" type="ORF">GCM10014715_39080</name>
</gene>
<reference evidence="1" key="2">
    <citation type="submission" date="2020-09" db="EMBL/GenBank/DDBJ databases">
        <authorList>
            <person name="Sun Q."/>
            <person name="Ohkuma M."/>
        </authorList>
    </citation>
    <scope>NUCLEOTIDE SEQUENCE</scope>
    <source>
        <strain evidence="1">JCM 3302</strain>
    </source>
</reference>
<reference evidence="1" key="1">
    <citation type="journal article" date="2014" name="Int. J. Syst. Evol. Microbiol.">
        <title>Complete genome sequence of Corynebacterium casei LMG S-19264T (=DSM 44701T), isolated from a smear-ripened cheese.</title>
        <authorList>
            <consortium name="US DOE Joint Genome Institute (JGI-PGF)"/>
            <person name="Walter F."/>
            <person name="Albersmeier A."/>
            <person name="Kalinowski J."/>
            <person name="Ruckert C."/>
        </authorList>
    </citation>
    <scope>NUCLEOTIDE SEQUENCE</scope>
    <source>
        <strain evidence="1">JCM 3302</strain>
    </source>
</reference>
<organism evidence="1 2">
    <name type="scientific">Streptomyces spiralis</name>
    <dbReference type="NCBI Taxonomy" id="66376"/>
    <lineage>
        <taxon>Bacteria</taxon>
        <taxon>Bacillati</taxon>
        <taxon>Actinomycetota</taxon>
        <taxon>Actinomycetes</taxon>
        <taxon>Kitasatosporales</taxon>
        <taxon>Streptomycetaceae</taxon>
        <taxon>Streptomyces</taxon>
    </lineage>
</organism>
<evidence type="ECO:0000313" key="1">
    <source>
        <dbReference type="EMBL" id="GHE79924.1"/>
    </source>
</evidence>
<sequence length="129" mass="13660">MGTQAVVARATEGGGFAGRIVLHDGEPGTAASLLRSLVHHVCGGDVEAATRLLIDEHPGGWVDIPDADSDGTCLCHDAPPLNGPATTELATHETSGHTEFVYVLYPDRLQILVLGSDGWEEIRSISWAY</sequence>